<feature type="domain" description="HTH tetR-type" evidence="7">
    <location>
        <begin position="34"/>
        <end position="94"/>
    </location>
</feature>
<dbReference type="PROSITE" id="PS01081">
    <property type="entry name" value="HTH_TETR_1"/>
    <property type="match status" value="1"/>
</dbReference>
<dbReference type="Pfam" id="PF00440">
    <property type="entry name" value="TetR_N"/>
    <property type="match status" value="1"/>
</dbReference>
<feature type="DNA-binding region" description="H-T-H motif" evidence="5">
    <location>
        <begin position="57"/>
        <end position="76"/>
    </location>
</feature>
<keyword evidence="1" id="KW-0678">Repressor</keyword>
<dbReference type="InterPro" id="IPR009057">
    <property type="entry name" value="Homeodomain-like_sf"/>
</dbReference>
<dbReference type="PANTHER" id="PTHR30055">
    <property type="entry name" value="HTH-TYPE TRANSCRIPTIONAL REGULATOR RUTR"/>
    <property type="match status" value="1"/>
</dbReference>
<accession>A0A1T1AX17</accession>
<evidence type="ECO:0000256" key="6">
    <source>
        <dbReference type="SAM" id="MobiDB-lite"/>
    </source>
</evidence>
<dbReference type="PRINTS" id="PR00455">
    <property type="entry name" value="HTHTETR"/>
</dbReference>
<dbReference type="InterPro" id="IPR023772">
    <property type="entry name" value="DNA-bd_HTH_TetR-type_CS"/>
</dbReference>
<name>A0A1T1AX17_RHOFE</name>
<dbReference type="InterPro" id="IPR015292">
    <property type="entry name" value="Tscrpt_reg_YbiH_C"/>
</dbReference>
<organism evidence="8 9">
    <name type="scientific">Rhodoferax fermentans</name>
    <dbReference type="NCBI Taxonomy" id="28066"/>
    <lineage>
        <taxon>Bacteria</taxon>
        <taxon>Pseudomonadati</taxon>
        <taxon>Pseudomonadota</taxon>
        <taxon>Betaproteobacteria</taxon>
        <taxon>Burkholderiales</taxon>
        <taxon>Comamonadaceae</taxon>
        <taxon>Rhodoferax</taxon>
    </lineage>
</organism>
<dbReference type="GO" id="GO:0003700">
    <property type="term" value="F:DNA-binding transcription factor activity"/>
    <property type="evidence" value="ECO:0007669"/>
    <property type="project" value="TreeGrafter"/>
</dbReference>
<dbReference type="InterPro" id="IPR036271">
    <property type="entry name" value="Tet_transcr_reg_TetR-rel_C_sf"/>
</dbReference>
<gene>
    <name evidence="8" type="ORF">RF819_18995</name>
</gene>
<dbReference type="SUPFAM" id="SSF48498">
    <property type="entry name" value="Tetracyclin repressor-like, C-terminal domain"/>
    <property type="match status" value="1"/>
</dbReference>
<feature type="region of interest" description="Disordered" evidence="6">
    <location>
        <begin position="236"/>
        <end position="270"/>
    </location>
</feature>
<keyword evidence="9" id="KW-1185">Reference proteome</keyword>
<dbReference type="Pfam" id="PF09209">
    <property type="entry name" value="CecR_C"/>
    <property type="match status" value="1"/>
</dbReference>
<reference evidence="8 9" key="1">
    <citation type="submission" date="2017-01" db="EMBL/GenBank/DDBJ databases">
        <title>Genome sequencing of Rhodoferax fermentans JCM 7819.</title>
        <authorList>
            <person name="Kim Y.J."/>
            <person name="Farh M.E.-A."/>
            <person name="Yang D.-C."/>
        </authorList>
    </citation>
    <scope>NUCLEOTIDE SEQUENCE [LARGE SCALE GENOMIC DNA]</scope>
    <source>
        <strain evidence="8 9">JCM 7819</strain>
    </source>
</reference>
<dbReference type="PANTHER" id="PTHR30055:SF234">
    <property type="entry name" value="HTH-TYPE TRANSCRIPTIONAL REGULATOR BETI"/>
    <property type="match status" value="1"/>
</dbReference>
<feature type="region of interest" description="Disordered" evidence="6">
    <location>
        <begin position="1"/>
        <end position="22"/>
    </location>
</feature>
<evidence type="ECO:0000256" key="3">
    <source>
        <dbReference type="ARBA" id="ARBA00023125"/>
    </source>
</evidence>
<dbReference type="GO" id="GO:0000976">
    <property type="term" value="F:transcription cis-regulatory region binding"/>
    <property type="evidence" value="ECO:0007669"/>
    <property type="project" value="TreeGrafter"/>
</dbReference>
<evidence type="ECO:0000313" key="8">
    <source>
        <dbReference type="EMBL" id="OOV08505.1"/>
    </source>
</evidence>
<dbReference type="SUPFAM" id="SSF46689">
    <property type="entry name" value="Homeodomain-like"/>
    <property type="match status" value="1"/>
</dbReference>
<evidence type="ECO:0000256" key="1">
    <source>
        <dbReference type="ARBA" id="ARBA00022491"/>
    </source>
</evidence>
<feature type="compositionally biased region" description="Polar residues" evidence="6">
    <location>
        <begin position="245"/>
        <end position="257"/>
    </location>
</feature>
<keyword evidence="2" id="KW-0805">Transcription regulation</keyword>
<dbReference type="AlphaFoldDB" id="A0A1T1AX17"/>
<evidence type="ECO:0000259" key="7">
    <source>
        <dbReference type="PROSITE" id="PS50977"/>
    </source>
</evidence>
<evidence type="ECO:0000256" key="4">
    <source>
        <dbReference type="ARBA" id="ARBA00023163"/>
    </source>
</evidence>
<keyword evidence="3 5" id="KW-0238">DNA-binding</keyword>
<protein>
    <recommendedName>
        <fullName evidence="7">HTH tetR-type domain-containing protein</fullName>
    </recommendedName>
</protein>
<feature type="compositionally biased region" description="Basic and acidic residues" evidence="6">
    <location>
        <begin position="1"/>
        <end position="12"/>
    </location>
</feature>
<dbReference type="EMBL" id="MTJN01000002">
    <property type="protein sequence ID" value="OOV08505.1"/>
    <property type="molecule type" value="Genomic_DNA"/>
</dbReference>
<keyword evidence="4" id="KW-0804">Transcription</keyword>
<evidence type="ECO:0000256" key="5">
    <source>
        <dbReference type="PROSITE-ProRule" id="PRU00335"/>
    </source>
</evidence>
<dbReference type="PROSITE" id="PS50977">
    <property type="entry name" value="HTH_TETR_2"/>
    <property type="match status" value="1"/>
</dbReference>
<dbReference type="Gene3D" id="1.10.10.60">
    <property type="entry name" value="Homeodomain-like"/>
    <property type="match status" value="1"/>
</dbReference>
<dbReference type="Proteomes" id="UP000190750">
    <property type="component" value="Unassembled WGS sequence"/>
</dbReference>
<dbReference type="InterPro" id="IPR050109">
    <property type="entry name" value="HTH-type_TetR-like_transc_reg"/>
</dbReference>
<comment type="caution">
    <text evidence="8">The sequence shown here is derived from an EMBL/GenBank/DDBJ whole genome shotgun (WGS) entry which is preliminary data.</text>
</comment>
<dbReference type="Gene3D" id="1.10.357.10">
    <property type="entry name" value="Tetracycline Repressor, domain 2"/>
    <property type="match status" value="1"/>
</dbReference>
<dbReference type="STRING" id="28066.RF819_18995"/>
<dbReference type="InterPro" id="IPR001647">
    <property type="entry name" value="HTH_TetR"/>
</dbReference>
<proteinExistence type="predicted"/>
<evidence type="ECO:0000313" key="9">
    <source>
        <dbReference type="Proteomes" id="UP000190750"/>
    </source>
</evidence>
<sequence length="270" mass="29018">MPCMKHAPDSPDTRLAGTPPPATTAVTAVRSDGIEARQRLMDAALVLFSDKGYAKTSIREIALAAHANVAAISYYFGDKAGLYRAVYFDQRTNPQLTNDILDGAERGLEPALQGMLRGVMAPLKLGEAMQRCMKLHFREMLEPTGLWAEEIETDFKPTHAALMAALCQHLGVAEADDDIHRLVFTFMGLGTTPHVAGDVVAAIRPALLATPQAIDVYCDRLVIYGMAMVEAEARRRQGATAASPPMSSSCQATTAESATRPLPQPVSPSP</sequence>
<evidence type="ECO:0000256" key="2">
    <source>
        <dbReference type="ARBA" id="ARBA00023015"/>
    </source>
</evidence>